<dbReference type="Proteomes" id="UP000813463">
    <property type="component" value="Chromosome 3"/>
</dbReference>
<feature type="region of interest" description="Disordered" evidence="2">
    <location>
        <begin position="1"/>
        <end position="28"/>
    </location>
</feature>
<dbReference type="InterPro" id="IPR012978">
    <property type="entry name" value="HEAT_RRP12"/>
</dbReference>
<evidence type="ECO:0000313" key="6">
    <source>
        <dbReference type="RefSeq" id="XP_021839447.1"/>
    </source>
</evidence>
<dbReference type="AlphaFoldDB" id="A0A9R0HYW8"/>
<feature type="domain" description="RRP12 N-terminal HEAT" evidence="4">
    <location>
        <begin position="19"/>
        <end position="298"/>
    </location>
</feature>
<feature type="compositionally biased region" description="Polar residues" evidence="2">
    <location>
        <begin position="1062"/>
        <end position="1072"/>
    </location>
</feature>
<dbReference type="InterPro" id="IPR016024">
    <property type="entry name" value="ARM-type_fold"/>
</dbReference>
<dbReference type="PANTHER" id="PTHR48412:SF1">
    <property type="entry name" value="ARM REPEAT SUPERFAMILY PROTEIN"/>
    <property type="match status" value="1"/>
</dbReference>
<dbReference type="OrthoDB" id="2192888at2759"/>
<evidence type="ECO:0000313" key="5">
    <source>
        <dbReference type="Proteomes" id="UP000813463"/>
    </source>
</evidence>
<dbReference type="Pfam" id="PF25772">
    <property type="entry name" value="HEAT_RRP12_N"/>
    <property type="match status" value="1"/>
</dbReference>
<dbReference type="RefSeq" id="XP_021839447.1">
    <property type="nucleotide sequence ID" value="XM_021983755.2"/>
</dbReference>
<reference evidence="5" key="1">
    <citation type="journal article" date="2021" name="Nat. Commun.">
        <title>Genomic analyses provide insights into spinach domestication and the genetic basis of agronomic traits.</title>
        <authorList>
            <person name="Cai X."/>
            <person name="Sun X."/>
            <person name="Xu C."/>
            <person name="Sun H."/>
            <person name="Wang X."/>
            <person name="Ge C."/>
            <person name="Zhang Z."/>
            <person name="Wang Q."/>
            <person name="Fei Z."/>
            <person name="Jiao C."/>
            <person name="Wang Q."/>
        </authorList>
    </citation>
    <scope>NUCLEOTIDE SEQUENCE [LARGE SCALE GENOMIC DNA]</scope>
    <source>
        <strain evidence="5">cv. Varoflay</strain>
    </source>
</reference>
<accession>A0A9R0HYW8</accession>
<feature type="compositionally biased region" description="Polar residues" evidence="2">
    <location>
        <begin position="1043"/>
        <end position="1052"/>
    </location>
</feature>
<feature type="region of interest" description="Disordered" evidence="2">
    <location>
        <begin position="1025"/>
        <end position="1143"/>
    </location>
</feature>
<dbReference type="GeneID" id="110779218"/>
<reference evidence="6" key="2">
    <citation type="submission" date="2025-08" db="UniProtKB">
        <authorList>
            <consortium name="RefSeq"/>
        </authorList>
    </citation>
    <scope>IDENTIFICATION</scope>
    <source>
        <tissue evidence="6">Leaf</tissue>
    </source>
</reference>
<feature type="domain" description="RRP12 HEAT" evidence="3">
    <location>
        <begin position="368"/>
        <end position="668"/>
    </location>
</feature>
<organism evidence="5 6">
    <name type="scientific">Spinacia oleracea</name>
    <name type="common">Spinach</name>
    <dbReference type="NCBI Taxonomy" id="3562"/>
    <lineage>
        <taxon>Eukaryota</taxon>
        <taxon>Viridiplantae</taxon>
        <taxon>Streptophyta</taxon>
        <taxon>Embryophyta</taxon>
        <taxon>Tracheophyta</taxon>
        <taxon>Spermatophyta</taxon>
        <taxon>Magnoliopsida</taxon>
        <taxon>eudicotyledons</taxon>
        <taxon>Gunneridae</taxon>
        <taxon>Pentapetalae</taxon>
        <taxon>Caryophyllales</taxon>
        <taxon>Chenopodiaceae</taxon>
        <taxon>Chenopodioideae</taxon>
        <taxon>Anserineae</taxon>
        <taxon>Spinacia</taxon>
    </lineage>
</organism>
<dbReference type="InterPro" id="IPR011989">
    <property type="entry name" value="ARM-like"/>
</dbReference>
<name>A0A9R0HYW8_SPIOL</name>
<evidence type="ECO:0000259" key="4">
    <source>
        <dbReference type="Pfam" id="PF25772"/>
    </source>
</evidence>
<dbReference type="SUPFAM" id="SSF48371">
    <property type="entry name" value="ARM repeat"/>
    <property type="match status" value="1"/>
</dbReference>
<evidence type="ECO:0000256" key="2">
    <source>
        <dbReference type="SAM" id="MobiDB-lite"/>
    </source>
</evidence>
<dbReference type="Pfam" id="PF08161">
    <property type="entry name" value="RRP12_HEAT"/>
    <property type="match status" value="1"/>
</dbReference>
<dbReference type="KEGG" id="soe:110779218"/>
<comment type="similarity">
    <text evidence="1">Belongs to the RRP12 family.</text>
</comment>
<dbReference type="InterPro" id="IPR057860">
    <property type="entry name" value="HEAT_RRP12_N"/>
</dbReference>
<evidence type="ECO:0008006" key="7">
    <source>
        <dbReference type="Google" id="ProtNLM"/>
    </source>
</evidence>
<evidence type="ECO:0000256" key="1">
    <source>
        <dbReference type="ARBA" id="ARBA00007690"/>
    </source>
</evidence>
<keyword evidence="5" id="KW-1185">Reference proteome</keyword>
<protein>
    <recommendedName>
        <fullName evidence="7">Ribosomal RNA-processing protein 12-like conserved domain-containing protein</fullName>
    </recommendedName>
</protein>
<gene>
    <name evidence="6" type="primary">LOC110779218</name>
</gene>
<dbReference type="PANTHER" id="PTHR48412">
    <property type="entry name" value="ARM REPEAT SUPERFAMILY PROTEIN"/>
    <property type="match status" value="1"/>
</dbReference>
<evidence type="ECO:0000259" key="3">
    <source>
        <dbReference type="Pfam" id="PF08161"/>
    </source>
</evidence>
<sequence length="1143" mass="125358">MKHTPTAGEQSKGQEAQMDPAESTGFDPTVDISSQLMQRYSSSSAPQHRHLMATAAAVKSILLEDSLPLSPLCYFAATINALSQPQNDAASASALATFLSIVLSLVPEDYINPEKAAEAAAILVRVLGSEEGEMVVGSASSARCVVKCLGILLGFCDLEDWDSVELPFQTLLKWSIDKRPKVRKCALVYLENALKSFQSETVKRKASILVMSLLESYMSIAVKLGIIQKVDESGSERQCETEQLDVVHALSVVRVALPYICDKSIKKTILKLIELLDSRSSTFTRPVLNAIEALLEKVEGGIIVQVAEDIIDALSSFISSETNPNDSIISAANLLKISLDKLHSEDTDKWNKSLSVGVNAIAGLLTREDEVASKSSNILKNLIVDQLSDDIESQPANGEESKGITSMCSTFMEMLDSLAGIPNEHTLAVLSVLFLKLGRSSCSHMKNIVLKLAEIFTHADGNKHDTVHLQNSLGCAVVAMGAENVLRLVPISFDEENSTYANMWMLPILKKYTCGASLGYFTEHIVPIAQSLQKASRKVKKSVTGQDLQALAHGLWGLLPAFCRHPTDVSKSFQSFAKLMLVQLKKDASMREEIANSLQELVKQNKCLPKFDAAIVEPIKHSSGFSVDDYLVEKRNLLSYSKKAAIKNIKALSLYSNELLLALMTVFLNSKPAKRSSLKKAISCLASISDSSVTKKIFISSLERFPSVKAVSVSEDSDPSNALLSDVPSDSSTIGENSQWSLMLDLASSIVERADEDLVGLIFKLTKHVLQAGDGKCITEAYYTLSCVLEEHPWFCSLKMDELVDLIMGLKAPADISSFSNRLSCLHLLLVHSLKSSSDVENTKPFLILNDIILALKDSREEARKIAYDVLLKLSSCLVNSSDADSDGPYYKLISMIMGYLSGPSPHITSAAISALSMFVFKEPELCVKVPHVVSSVASLLQTKAVETIKAVLGFIKVLVSSLEAKDLQNFLPAIIDGVLPWSSISRHHFRSKVTVILEIVIRKCGFPTIKSATPERYQSFIRKVSQNRHGNTTSKEADSADAKTQLSNVPINGSKKRSYEETNNNRNGSELQRNKRRNQIQDFQSPGGTRRNVAGFDKKPNKFKHNNNSKAGQNQREKRFDRPSSSIQKRNGPTKGRFSRKS</sequence>
<proteinExistence type="inferred from homology"/>
<dbReference type="Gene3D" id="1.25.10.10">
    <property type="entry name" value="Leucine-rich Repeat Variant"/>
    <property type="match status" value="1"/>
</dbReference>